<dbReference type="KEGG" id="srt:Srot_2681"/>
<keyword evidence="3" id="KW-1185">Reference proteome</keyword>
<sequence length="279" mass="30265">MCINNGGCEHCPARRILAGPRAIAETLPTLGLVVSVTANDAALLSHTGEYLPIALPDDPLLCGEDQIGLRMHPQFVHDAYLTPRALTVSNESGYHRAHFTPLSERAGVGALEFAPAEQAEEIEPVDWTDLSWRTADQITHLDALTVDRYKVLPFTGARRIDPEIIPCLFEHLNETDLPFTVGVPGGGCVQLHRGRSVMVGQEGDHVAVVFNAAKYLMAPYFVAECWVTQAHGAAGATSSVELYDHMGRCVTVLTQTGALCPHLHEAWEALAMSLPDDEP</sequence>
<evidence type="ECO:0000313" key="3">
    <source>
        <dbReference type="Proteomes" id="UP000002247"/>
    </source>
</evidence>
<dbReference type="SUPFAM" id="SSF144064">
    <property type="entry name" value="Heme iron utilization protein-like"/>
    <property type="match status" value="1"/>
</dbReference>
<accession>D6ZCE6</accession>
<dbReference type="InterPro" id="IPR053733">
    <property type="entry name" value="Heme_Transport_Util_sf"/>
</dbReference>
<dbReference type="RefSeq" id="WP_013139564.1">
    <property type="nucleotide sequence ID" value="NC_014168.1"/>
</dbReference>
<evidence type="ECO:0000313" key="2">
    <source>
        <dbReference type="EMBL" id="ADG99115.1"/>
    </source>
</evidence>
<dbReference type="InterPro" id="IPR007845">
    <property type="entry name" value="HemS/ChuX_dom"/>
</dbReference>
<protein>
    <recommendedName>
        <fullName evidence="1">Haemin-degrading HemS/ChuX domain-containing protein</fullName>
    </recommendedName>
</protein>
<evidence type="ECO:0000259" key="1">
    <source>
        <dbReference type="Pfam" id="PF05171"/>
    </source>
</evidence>
<name>D6ZCE6_SEGRD</name>
<reference evidence="2 3" key="1">
    <citation type="journal article" date="2010" name="Stand. Genomic Sci.">
        <title>Complete genome sequence of Segniliparus rotundus type strain (CDC 1076).</title>
        <authorList>
            <person name="Sikorski J."/>
            <person name="Lapidus A."/>
            <person name="Copeland A."/>
            <person name="Misra M."/>
            <person name="Glavina Del Rio T."/>
            <person name="Nolan M."/>
            <person name="Lucas S."/>
            <person name="Chen F."/>
            <person name="Tice H."/>
            <person name="Cheng J.F."/>
            <person name="Jando M."/>
            <person name="Schneider S."/>
            <person name="Bruce D."/>
            <person name="Goodwin L."/>
            <person name="Pitluck S."/>
            <person name="Liolios K."/>
            <person name="Mikhailova N."/>
            <person name="Pati A."/>
            <person name="Ivanova N."/>
            <person name="Mavromatis K."/>
            <person name="Chen A."/>
            <person name="Palaniappan K."/>
            <person name="Chertkov O."/>
            <person name="Land M."/>
            <person name="Hauser L."/>
            <person name="Chang Y.J."/>
            <person name="Jeffries C.D."/>
            <person name="Brettin T."/>
            <person name="Detter J.C."/>
            <person name="Han C."/>
            <person name="Rohde M."/>
            <person name="Goker M."/>
            <person name="Bristow J."/>
            <person name="Eisen J.A."/>
            <person name="Markowitz V."/>
            <person name="Hugenholtz P."/>
            <person name="Kyrpides N.C."/>
            <person name="Klenk H.P."/>
        </authorList>
    </citation>
    <scope>NUCLEOTIDE SEQUENCE [LARGE SCALE GENOMIC DNA]</scope>
    <source>
        <strain evidence="3">ATCC BAA-972 / CDC 1076 / CIP 108378 / DSM 44985 / JCM 13578</strain>
    </source>
</reference>
<dbReference type="HOGENOM" id="CLU_891031_0_0_11"/>
<dbReference type="Gene3D" id="3.40.1570.10">
    <property type="entry name" value="HemS/ChuS/ChuX like domains"/>
    <property type="match status" value="1"/>
</dbReference>
<dbReference type="Pfam" id="PF05171">
    <property type="entry name" value="HemS"/>
    <property type="match status" value="1"/>
</dbReference>
<dbReference type="EMBL" id="CP001958">
    <property type="protein sequence ID" value="ADG99115.1"/>
    <property type="molecule type" value="Genomic_DNA"/>
</dbReference>
<proteinExistence type="predicted"/>
<organism evidence="2 3">
    <name type="scientific">Segniliparus rotundus (strain ATCC BAA-972 / CDC 1076 / CIP 108378 / DSM 44985 / JCM 13578)</name>
    <dbReference type="NCBI Taxonomy" id="640132"/>
    <lineage>
        <taxon>Bacteria</taxon>
        <taxon>Bacillati</taxon>
        <taxon>Actinomycetota</taxon>
        <taxon>Actinomycetes</taxon>
        <taxon>Mycobacteriales</taxon>
        <taxon>Segniliparaceae</taxon>
        <taxon>Segniliparus</taxon>
    </lineage>
</organism>
<dbReference type="STRING" id="640132.Srot_2681"/>
<dbReference type="AlphaFoldDB" id="D6ZCE6"/>
<dbReference type="GO" id="GO:0006826">
    <property type="term" value="P:iron ion transport"/>
    <property type="evidence" value="ECO:0007669"/>
    <property type="project" value="InterPro"/>
</dbReference>
<dbReference type="eggNOG" id="COG3720">
    <property type="taxonomic scope" value="Bacteria"/>
</dbReference>
<dbReference type="Proteomes" id="UP000002247">
    <property type="component" value="Chromosome"/>
</dbReference>
<gene>
    <name evidence="2" type="ordered locus">Srot_2681</name>
</gene>
<feature type="domain" description="Haemin-degrading HemS/ChuX" evidence="1">
    <location>
        <begin position="156"/>
        <end position="272"/>
    </location>
</feature>
<dbReference type="OrthoDB" id="4370439at2"/>